<dbReference type="RefSeq" id="WP_207293276.1">
    <property type="nucleotide sequence ID" value="NZ_CP071383.1"/>
</dbReference>
<evidence type="ECO:0000256" key="1">
    <source>
        <dbReference type="ARBA" id="ARBA00022741"/>
    </source>
</evidence>
<dbReference type="SMART" id="SM00490">
    <property type="entry name" value="HELICc"/>
    <property type="match status" value="1"/>
</dbReference>
<dbReference type="InterPro" id="IPR027417">
    <property type="entry name" value="P-loop_NTPase"/>
</dbReference>
<dbReference type="InterPro" id="IPR014014">
    <property type="entry name" value="RNA_helicase_DEAD_Q_motif"/>
</dbReference>
<dbReference type="InterPro" id="IPR000629">
    <property type="entry name" value="RNA-helicase_DEAD-box_CS"/>
</dbReference>
<comment type="catalytic activity">
    <reaction evidence="5">
        <text>ATP + H2O = ADP + phosphate + H(+)</text>
        <dbReference type="Rhea" id="RHEA:13065"/>
        <dbReference type="ChEBI" id="CHEBI:15377"/>
        <dbReference type="ChEBI" id="CHEBI:15378"/>
        <dbReference type="ChEBI" id="CHEBI:30616"/>
        <dbReference type="ChEBI" id="CHEBI:43474"/>
        <dbReference type="ChEBI" id="CHEBI:456216"/>
        <dbReference type="EC" id="3.6.4.13"/>
    </reaction>
</comment>
<dbReference type="InterPro" id="IPR014001">
    <property type="entry name" value="Helicase_ATP-bd"/>
</dbReference>
<dbReference type="GO" id="GO:0003724">
    <property type="term" value="F:RNA helicase activity"/>
    <property type="evidence" value="ECO:0007669"/>
    <property type="project" value="UniProtKB-EC"/>
</dbReference>
<evidence type="ECO:0000256" key="2">
    <source>
        <dbReference type="ARBA" id="ARBA00022801"/>
    </source>
</evidence>
<dbReference type="NCBIfam" id="NF007882">
    <property type="entry name" value="PRK10590.1"/>
    <property type="match status" value="1"/>
</dbReference>
<proteinExistence type="inferred from homology"/>
<feature type="region of interest" description="Disordered" evidence="7">
    <location>
        <begin position="375"/>
        <end position="448"/>
    </location>
</feature>
<dbReference type="PROSITE" id="PS51195">
    <property type="entry name" value="Q_MOTIF"/>
    <property type="match status" value="1"/>
</dbReference>
<feature type="domain" description="Helicase ATP-binding" evidence="8">
    <location>
        <begin position="32"/>
        <end position="208"/>
    </location>
</feature>
<dbReference type="PROSITE" id="PS51194">
    <property type="entry name" value="HELICASE_CTER"/>
    <property type="match status" value="1"/>
</dbReference>
<keyword evidence="2 5" id="KW-0378">Hydrolase</keyword>
<dbReference type="EMBL" id="CP076838">
    <property type="protein sequence ID" value="QWW78426.1"/>
    <property type="molecule type" value="Genomic_DNA"/>
</dbReference>
<evidence type="ECO:0000256" key="5">
    <source>
        <dbReference type="HAMAP-Rule" id="MF_00968"/>
    </source>
</evidence>
<reference evidence="11 12" key="1">
    <citation type="submission" date="2021-06" db="EMBL/GenBank/DDBJ databases">
        <title>Leclercia pneumoniae sp. nov.</title>
        <authorList>
            <person name="Hoenemann M."/>
            <person name="Viehweger A."/>
            <person name="Dietze N."/>
        </authorList>
    </citation>
    <scope>NUCLEOTIDE SEQUENCE [LARGE SCALE GENOMIC DNA]</scope>
    <source>
        <strain evidence="12">49125</strain>
    </source>
</reference>
<dbReference type="Proteomes" id="UP000683497">
    <property type="component" value="Chromosome"/>
</dbReference>
<dbReference type="SMART" id="SM00487">
    <property type="entry name" value="DEXDc"/>
    <property type="match status" value="1"/>
</dbReference>
<keyword evidence="5" id="KW-0963">Cytoplasm</keyword>
<keyword evidence="12" id="KW-1185">Reference proteome</keyword>
<dbReference type="InterPro" id="IPR011545">
    <property type="entry name" value="DEAD/DEAH_box_helicase_dom"/>
</dbReference>
<evidence type="ECO:0000256" key="7">
    <source>
        <dbReference type="SAM" id="MobiDB-lite"/>
    </source>
</evidence>
<dbReference type="PANTHER" id="PTHR47959">
    <property type="entry name" value="ATP-DEPENDENT RNA HELICASE RHLE-RELATED"/>
    <property type="match status" value="1"/>
</dbReference>
<gene>
    <name evidence="5 11" type="primary">rhlE</name>
    <name evidence="11" type="ORF">KQ929_14275</name>
</gene>
<organism evidence="11 12">
    <name type="scientific">Leclercia pneumoniae</name>
    <dbReference type="NCBI Taxonomy" id="2815358"/>
    <lineage>
        <taxon>Bacteria</taxon>
        <taxon>Pseudomonadati</taxon>
        <taxon>Pseudomonadota</taxon>
        <taxon>Gammaproteobacteria</taxon>
        <taxon>Enterobacterales</taxon>
        <taxon>Enterobacteriaceae</taxon>
        <taxon>Leclercia</taxon>
    </lineage>
</organism>
<dbReference type="InterPro" id="IPR001650">
    <property type="entry name" value="Helicase_C-like"/>
</dbReference>
<sequence>MSFDTLGLNPDILRAVAEQGYREPTPIQQKAIPAVLQGRDLMASAQTGTGKTAGFTLPLLQRLIENQPHAKGRRPVRALILTPTRELAAQVGENVREYSRYLNIRSLVVFGGVSINPQMMKLRGGVDVLVATPGRLLDLEHQNALKLDSVEILVLDEADRMLDMGFIHDIRRVLAKLPARRQNLLFSATFSDEIKSLAEKLLHNPLEVEVARRNTASEQVTQYVHFVDKKRKRELLSQMIGQGNWQQVLVFTRTKHGANHLAEQLNKDGIRSAAIHGNKSQGARTRALADFKSGDIRVLVATDIAARGLDIEELPHVVNYELPNVPEDYVHRIGRTGRAAATGQALSLVCVDEHKLLRDIERLLKKEIPRIQTPGYEVDPSIKAEPIQNGRQGGGRGQGGGGRGQQQPRRTEGAAAKPASKPPRRDGEGKPAGEGQRRRRPRKPAAGQ</sequence>
<dbReference type="SUPFAM" id="SSF52540">
    <property type="entry name" value="P-loop containing nucleoside triphosphate hydrolases"/>
    <property type="match status" value="1"/>
</dbReference>
<dbReference type="GO" id="GO:0016787">
    <property type="term" value="F:hydrolase activity"/>
    <property type="evidence" value="ECO:0007669"/>
    <property type="project" value="UniProtKB-KW"/>
</dbReference>
<keyword evidence="4 5" id="KW-0067">ATP-binding</keyword>
<evidence type="ECO:0000313" key="11">
    <source>
        <dbReference type="EMBL" id="QWW78426.1"/>
    </source>
</evidence>
<evidence type="ECO:0000313" key="12">
    <source>
        <dbReference type="Proteomes" id="UP000683497"/>
    </source>
</evidence>
<keyword evidence="1 5" id="KW-0547">Nucleotide-binding</keyword>
<dbReference type="PROSITE" id="PS51192">
    <property type="entry name" value="HELICASE_ATP_BIND_1"/>
    <property type="match status" value="1"/>
</dbReference>
<evidence type="ECO:0000256" key="4">
    <source>
        <dbReference type="ARBA" id="ARBA00022840"/>
    </source>
</evidence>
<dbReference type="HAMAP" id="MF_00968">
    <property type="entry name" value="DEAD_helicase_RhlE"/>
    <property type="match status" value="1"/>
</dbReference>
<evidence type="ECO:0000259" key="10">
    <source>
        <dbReference type="PROSITE" id="PS51195"/>
    </source>
</evidence>
<evidence type="ECO:0000256" key="3">
    <source>
        <dbReference type="ARBA" id="ARBA00022806"/>
    </source>
</evidence>
<dbReference type="CDD" id="cd00268">
    <property type="entry name" value="DEADc"/>
    <property type="match status" value="1"/>
</dbReference>
<dbReference type="Pfam" id="PF00270">
    <property type="entry name" value="DEAD"/>
    <property type="match status" value="1"/>
</dbReference>
<comment type="function">
    <text evidence="5">DEAD-box RNA helicase involved in ribosome assembly. Has RNA-dependent ATPase activity and unwinds double-stranded RNA.</text>
</comment>
<keyword evidence="5" id="KW-0690">Ribosome biogenesis</keyword>
<evidence type="ECO:0000259" key="9">
    <source>
        <dbReference type="PROSITE" id="PS51194"/>
    </source>
</evidence>
<feature type="compositionally biased region" description="Basic residues" evidence="7">
    <location>
        <begin position="437"/>
        <end position="448"/>
    </location>
</feature>
<dbReference type="PROSITE" id="PS00039">
    <property type="entry name" value="DEAD_ATP_HELICASE"/>
    <property type="match status" value="1"/>
</dbReference>
<feature type="short sequence motif" description="Q motif" evidence="6">
    <location>
        <begin position="1"/>
        <end position="29"/>
    </location>
</feature>
<keyword evidence="3 5" id="KW-0347">Helicase</keyword>
<feature type="compositionally biased region" description="Gly residues" evidence="7">
    <location>
        <begin position="391"/>
        <end position="404"/>
    </location>
</feature>
<evidence type="ECO:0000256" key="6">
    <source>
        <dbReference type="PROSITE-ProRule" id="PRU00552"/>
    </source>
</evidence>
<feature type="domain" description="DEAD-box RNA helicase Q" evidence="10">
    <location>
        <begin position="1"/>
        <end position="29"/>
    </location>
</feature>
<protein>
    <recommendedName>
        <fullName evidence="5">ATP-dependent RNA helicase RhlE</fullName>
        <ecNumber evidence="5">3.6.4.13</ecNumber>
    </recommendedName>
</protein>
<dbReference type="InterPro" id="IPR044742">
    <property type="entry name" value="DEAD/DEAH_RhlB"/>
</dbReference>
<dbReference type="InterPro" id="IPR050079">
    <property type="entry name" value="DEAD_box_RNA_helicase"/>
</dbReference>
<name>A0ABX8JRZ6_9ENTR</name>
<dbReference type="PANTHER" id="PTHR47959:SF13">
    <property type="entry name" value="ATP-DEPENDENT RNA HELICASE RHLE"/>
    <property type="match status" value="1"/>
</dbReference>
<dbReference type="Gene3D" id="3.40.50.300">
    <property type="entry name" value="P-loop containing nucleotide triphosphate hydrolases"/>
    <property type="match status" value="2"/>
</dbReference>
<dbReference type="InterPro" id="IPR028622">
    <property type="entry name" value="DEAD_helicase_RhlE"/>
</dbReference>
<evidence type="ECO:0000259" key="8">
    <source>
        <dbReference type="PROSITE" id="PS51192"/>
    </source>
</evidence>
<dbReference type="Pfam" id="PF00271">
    <property type="entry name" value="Helicase_C"/>
    <property type="match status" value="1"/>
</dbReference>
<dbReference type="EC" id="3.6.4.13" evidence="5"/>
<comment type="similarity">
    <text evidence="5">Belongs to the DEAD box helicase family. RhlE subfamily.</text>
</comment>
<feature type="domain" description="Helicase C-terminal" evidence="9">
    <location>
        <begin position="219"/>
        <end position="379"/>
    </location>
</feature>
<accession>A0ABX8JRZ6</accession>
<comment type="subcellular location">
    <subcellularLocation>
        <location evidence="5">Cytoplasm</location>
    </subcellularLocation>
</comment>
<dbReference type="CDD" id="cd18787">
    <property type="entry name" value="SF2_C_DEAD"/>
    <property type="match status" value="1"/>
</dbReference>